<feature type="region of interest" description="Disordered" evidence="2">
    <location>
        <begin position="231"/>
        <end position="260"/>
    </location>
</feature>
<dbReference type="InterPro" id="IPR036390">
    <property type="entry name" value="WH_DNA-bd_sf"/>
</dbReference>
<dbReference type="GO" id="GO:0009968">
    <property type="term" value="P:negative regulation of signal transduction"/>
    <property type="evidence" value="ECO:0007669"/>
    <property type="project" value="UniProtKB-KW"/>
</dbReference>
<feature type="domain" description="DEP" evidence="4">
    <location>
        <begin position="286"/>
        <end position="369"/>
    </location>
</feature>
<dbReference type="GO" id="GO:0030695">
    <property type="term" value="F:GTPase regulator activity"/>
    <property type="evidence" value="ECO:0007669"/>
    <property type="project" value="UniProtKB-ARBA"/>
</dbReference>
<dbReference type="InterPro" id="IPR044926">
    <property type="entry name" value="RGS_subdomain_2"/>
</dbReference>
<feature type="compositionally biased region" description="Polar residues" evidence="2">
    <location>
        <begin position="231"/>
        <end position="250"/>
    </location>
</feature>
<dbReference type="SUPFAM" id="SSF46785">
    <property type="entry name" value="Winged helix' DNA-binding domain"/>
    <property type="match status" value="1"/>
</dbReference>
<dbReference type="InterPro" id="IPR000591">
    <property type="entry name" value="DEP_dom"/>
</dbReference>
<dbReference type="SMART" id="SM00049">
    <property type="entry name" value="DEP"/>
    <property type="match status" value="2"/>
</dbReference>
<dbReference type="Pfam" id="PF00610">
    <property type="entry name" value="DEP"/>
    <property type="match status" value="1"/>
</dbReference>
<feature type="region of interest" description="Disordered" evidence="2">
    <location>
        <begin position="590"/>
        <end position="617"/>
    </location>
</feature>
<dbReference type="Proteomes" id="UP000038830">
    <property type="component" value="Unassembled WGS sequence"/>
</dbReference>
<protein>
    <submittedName>
        <fullName evidence="5">SST2 protein</fullName>
    </submittedName>
</protein>
<dbReference type="PROSITE" id="PS50132">
    <property type="entry name" value="RGS"/>
    <property type="match status" value="1"/>
</dbReference>
<evidence type="ECO:0000256" key="1">
    <source>
        <dbReference type="ARBA" id="ARBA00022700"/>
    </source>
</evidence>
<reference evidence="6" key="1">
    <citation type="journal article" date="2015" name="J. Biotechnol.">
        <title>The structure of the Cyberlindnera jadinii genome and its relation to Candida utilis analyzed by the occurrence of single nucleotide polymorphisms.</title>
        <authorList>
            <person name="Rupp O."/>
            <person name="Brinkrolf K."/>
            <person name="Buerth C."/>
            <person name="Kunigo M."/>
            <person name="Schneider J."/>
            <person name="Jaenicke S."/>
            <person name="Goesmann A."/>
            <person name="Puehler A."/>
            <person name="Jaeger K.-E."/>
            <person name="Ernst J.F."/>
        </authorList>
    </citation>
    <scope>NUCLEOTIDE SEQUENCE [LARGE SCALE GENOMIC DNA]</scope>
    <source>
        <strain evidence="6">ATCC 18201 / CBS 1600 / BCRC 20928 / JCM 3617 / NBRC 0987 / NRRL Y-1542</strain>
    </source>
</reference>
<name>A0A0H5C8W2_CYBJN</name>
<evidence type="ECO:0000259" key="3">
    <source>
        <dbReference type="PROSITE" id="PS50132"/>
    </source>
</evidence>
<feature type="domain" description="RGS" evidence="3">
    <location>
        <begin position="432"/>
        <end position="665"/>
    </location>
</feature>
<dbReference type="EMBL" id="CDQK01000006">
    <property type="protein sequence ID" value="CEP24761.1"/>
    <property type="molecule type" value="Genomic_DNA"/>
</dbReference>
<gene>
    <name evidence="5" type="primary">SST2</name>
    <name evidence="5" type="ORF">BN1211_5676</name>
</gene>
<dbReference type="InterPro" id="IPR058855">
    <property type="entry name" value="RGS1/SST2-like_Fungal-DR"/>
</dbReference>
<dbReference type="CDD" id="cd04450">
    <property type="entry name" value="DEP_RGS7-like"/>
    <property type="match status" value="1"/>
</dbReference>
<dbReference type="Pfam" id="PF00615">
    <property type="entry name" value="RGS"/>
    <property type="match status" value="1"/>
</dbReference>
<dbReference type="Gene3D" id="1.10.167.10">
    <property type="entry name" value="Regulator of G-protein Signalling 4, domain 2"/>
    <property type="match status" value="1"/>
</dbReference>
<dbReference type="AlphaFoldDB" id="A0A0H5C8W2"/>
<dbReference type="InterPro" id="IPR016137">
    <property type="entry name" value="RGS"/>
</dbReference>
<accession>A0A0H5C8W2</accession>
<evidence type="ECO:0000259" key="4">
    <source>
        <dbReference type="PROSITE" id="PS50186"/>
    </source>
</evidence>
<evidence type="ECO:0000256" key="2">
    <source>
        <dbReference type="SAM" id="MobiDB-lite"/>
    </source>
</evidence>
<proteinExistence type="predicted"/>
<sequence>MTEFTLHEAVSNVFDRTANGAIFTRDLKTIYSLMIICLNLTDQKHKPALNFMNKTSLHYRFSLQEAITVMGNLQLNIESSSTSTTLAYNIKPELGRKLLKIFFSARLLHTPADRTRDEPKDKVLLQPTPKGVAVVQSYCKVNGVEYQSKVPIVSSSFNSMDLFIFERSSITGTVIYSEYFIHLLFARFLGPKPNVWNSTNLPDSIPSLEHRLLMDDEFDFCNYNIPNQASRPWRDSPNSANVSPEPSTSLKKPGVSKHRPKPIESPFHHNYFTNPESDSHVQYYVSNVGVRLYRDHSFANIKVKYCFNAKASWQWLMDCTDLMYPNEATEILNLFYKYGLIEPITLPPSTSTSNKKFAPLKTSFYAVSKKGWSISQWEGLQKPLYVSNGEDIGTAAQDIMSNNQTILSDNSSMEADSNSQTSLFNKTRDDLDIKTVLSDPGLRYLFRLYLEKEYCVENLDVYMDIRHFSKRMTILLGVLELGKKSAEGSSTVSQRRAIVKLINECLSSAYNIYTSYITIGAPYQLNIDHMLRERISNTILHISSPLSTHFEHSCYTPPSRPEPVYLRIQDATDEQCIRPDIDKGCDVSLVPGTVPQTTPRTLSHGDVGRDLSPIKSPTSEEITRSLNTLEKLYPLLEQVGQQILKMLEFDSFPKFVQSEASKDVLKQ</sequence>
<dbReference type="SUPFAM" id="SSF48097">
    <property type="entry name" value="Regulator of G-protein signaling, RGS"/>
    <property type="match status" value="1"/>
</dbReference>
<evidence type="ECO:0000313" key="5">
    <source>
        <dbReference type="EMBL" id="CEP24761.1"/>
    </source>
</evidence>
<dbReference type="PANTHER" id="PTHR10845">
    <property type="entry name" value="REGULATOR OF G PROTEIN SIGNALING"/>
    <property type="match status" value="1"/>
</dbReference>
<dbReference type="InterPro" id="IPR036388">
    <property type="entry name" value="WH-like_DNA-bd_sf"/>
</dbReference>
<keyword evidence="1" id="KW-0734">Signal transduction inhibitor</keyword>
<dbReference type="Gene3D" id="1.10.10.10">
    <property type="entry name" value="Winged helix-like DNA-binding domain superfamily/Winged helix DNA-binding domain"/>
    <property type="match status" value="1"/>
</dbReference>
<dbReference type="InterPro" id="IPR036305">
    <property type="entry name" value="RGS_sf"/>
</dbReference>
<evidence type="ECO:0000313" key="6">
    <source>
        <dbReference type="Proteomes" id="UP000038830"/>
    </source>
</evidence>
<dbReference type="Pfam" id="PF25889">
    <property type="entry name" value="WHD_Fungal_DR"/>
    <property type="match status" value="1"/>
</dbReference>
<dbReference type="PROSITE" id="PS50186">
    <property type="entry name" value="DEP"/>
    <property type="match status" value="1"/>
</dbReference>
<dbReference type="GO" id="GO:0035556">
    <property type="term" value="P:intracellular signal transduction"/>
    <property type="evidence" value="ECO:0007669"/>
    <property type="project" value="InterPro"/>
</dbReference>
<dbReference type="PANTHER" id="PTHR10845:SF192">
    <property type="entry name" value="DOUBLE HIT, ISOFORM B"/>
    <property type="match status" value="1"/>
</dbReference>
<organism evidence="5 6">
    <name type="scientific">Cyberlindnera jadinii (strain ATCC 18201 / CBS 1600 / BCRC 20928 / JCM 3617 / NBRC 0987 / NRRL Y-1542)</name>
    <name type="common">Torula yeast</name>
    <name type="synonym">Candida utilis</name>
    <dbReference type="NCBI Taxonomy" id="983966"/>
    <lineage>
        <taxon>Eukaryota</taxon>
        <taxon>Fungi</taxon>
        <taxon>Dikarya</taxon>
        <taxon>Ascomycota</taxon>
        <taxon>Saccharomycotina</taxon>
        <taxon>Saccharomycetes</taxon>
        <taxon>Phaffomycetales</taxon>
        <taxon>Phaffomycetaceae</taxon>
        <taxon>Cyberlindnera</taxon>
    </lineage>
</organism>
<dbReference type="SMART" id="SM00315">
    <property type="entry name" value="RGS"/>
    <property type="match status" value="1"/>
</dbReference>